<protein>
    <submittedName>
        <fullName evidence="2">Uncharacterized protein</fullName>
    </submittedName>
</protein>
<feature type="region of interest" description="Disordered" evidence="1">
    <location>
        <begin position="121"/>
        <end position="153"/>
    </location>
</feature>
<sequence length="192" mass="21658">MASSMLPCFIGEKLQCSDDCHTVDYKLIKIETLSTTDQELLMHRCELHSLSEDAVICLHHKCAYLDLYPNLQKKCCNPFNVHDDNRRKSLRTVILVQAQEINKIMGSQGVKAGMKLCPQYPSNKESTGTETAATESSQDEFIPQEDKEEQLNQSLTGLGVSPCKIRKVSSWDKRYGLPCECLEGKNTDINQK</sequence>
<name>A0A672ZDF5_9TELE</name>
<feature type="compositionally biased region" description="Low complexity" evidence="1">
    <location>
        <begin position="125"/>
        <end position="136"/>
    </location>
</feature>
<reference evidence="2" key="2">
    <citation type="submission" date="2025-08" db="UniProtKB">
        <authorList>
            <consortium name="Ensembl"/>
        </authorList>
    </citation>
    <scope>IDENTIFICATION</scope>
</reference>
<evidence type="ECO:0000256" key="1">
    <source>
        <dbReference type="SAM" id="MobiDB-lite"/>
    </source>
</evidence>
<reference evidence="2" key="3">
    <citation type="submission" date="2025-09" db="UniProtKB">
        <authorList>
            <consortium name="Ensembl"/>
        </authorList>
    </citation>
    <scope>IDENTIFICATION</scope>
</reference>
<proteinExistence type="predicted"/>
<dbReference type="AlphaFoldDB" id="A0A672ZDF5"/>
<accession>A0A672ZDF5</accession>
<evidence type="ECO:0000313" key="2">
    <source>
        <dbReference type="Ensembl" id="ENSSORP00005014513.1"/>
    </source>
</evidence>
<dbReference type="Ensembl" id="ENSSORT00005014938.1">
    <property type="protein sequence ID" value="ENSSORP00005014513.1"/>
    <property type="gene ID" value="ENSSORG00005007419.1"/>
</dbReference>
<reference evidence="2" key="1">
    <citation type="submission" date="2019-06" db="EMBL/GenBank/DDBJ databases">
        <authorList>
            <consortium name="Wellcome Sanger Institute Data Sharing"/>
        </authorList>
    </citation>
    <scope>NUCLEOTIDE SEQUENCE [LARGE SCALE GENOMIC DNA]</scope>
</reference>
<evidence type="ECO:0000313" key="3">
    <source>
        <dbReference type="Proteomes" id="UP000472271"/>
    </source>
</evidence>
<organism evidence="2 3">
    <name type="scientific">Sphaeramia orbicularis</name>
    <name type="common">orbiculate cardinalfish</name>
    <dbReference type="NCBI Taxonomy" id="375764"/>
    <lineage>
        <taxon>Eukaryota</taxon>
        <taxon>Metazoa</taxon>
        <taxon>Chordata</taxon>
        <taxon>Craniata</taxon>
        <taxon>Vertebrata</taxon>
        <taxon>Euteleostomi</taxon>
        <taxon>Actinopterygii</taxon>
        <taxon>Neopterygii</taxon>
        <taxon>Teleostei</taxon>
        <taxon>Neoteleostei</taxon>
        <taxon>Acanthomorphata</taxon>
        <taxon>Gobiaria</taxon>
        <taxon>Kurtiformes</taxon>
        <taxon>Apogonoidei</taxon>
        <taxon>Apogonidae</taxon>
        <taxon>Apogoninae</taxon>
        <taxon>Sphaeramia</taxon>
    </lineage>
</organism>
<dbReference type="Proteomes" id="UP000472271">
    <property type="component" value="Chromosome 11"/>
</dbReference>
<keyword evidence="3" id="KW-1185">Reference proteome</keyword>